<organism evidence="3 4">
    <name type="scientific">Sinanodonta woodiana</name>
    <name type="common">Chinese pond mussel</name>
    <name type="synonym">Anodonta woodiana</name>
    <dbReference type="NCBI Taxonomy" id="1069815"/>
    <lineage>
        <taxon>Eukaryota</taxon>
        <taxon>Metazoa</taxon>
        <taxon>Spiralia</taxon>
        <taxon>Lophotrochozoa</taxon>
        <taxon>Mollusca</taxon>
        <taxon>Bivalvia</taxon>
        <taxon>Autobranchia</taxon>
        <taxon>Heteroconchia</taxon>
        <taxon>Palaeoheterodonta</taxon>
        <taxon>Unionida</taxon>
        <taxon>Unionoidea</taxon>
        <taxon>Unionidae</taxon>
        <taxon>Unioninae</taxon>
        <taxon>Sinanodonta</taxon>
    </lineage>
</organism>
<gene>
    <name evidence="3" type="ORF">ACJMK2_017151</name>
</gene>
<dbReference type="EMBL" id="JBJQND010000015">
    <property type="protein sequence ID" value="KAL3853620.1"/>
    <property type="molecule type" value="Genomic_DNA"/>
</dbReference>
<evidence type="ECO:0000313" key="4">
    <source>
        <dbReference type="Proteomes" id="UP001634394"/>
    </source>
</evidence>
<reference evidence="3 4" key="1">
    <citation type="submission" date="2024-11" db="EMBL/GenBank/DDBJ databases">
        <title>Chromosome-level genome assembly of the freshwater bivalve Anodonta woodiana.</title>
        <authorList>
            <person name="Chen X."/>
        </authorList>
    </citation>
    <scope>NUCLEOTIDE SEQUENCE [LARGE SCALE GENOMIC DNA]</scope>
    <source>
        <strain evidence="3">MN2024</strain>
        <tissue evidence="3">Gills</tissue>
    </source>
</reference>
<evidence type="ECO:0000256" key="2">
    <source>
        <dbReference type="SAM" id="Phobius"/>
    </source>
</evidence>
<feature type="transmembrane region" description="Helical" evidence="2">
    <location>
        <begin position="274"/>
        <end position="292"/>
    </location>
</feature>
<evidence type="ECO:0000313" key="3">
    <source>
        <dbReference type="EMBL" id="KAL3853620.1"/>
    </source>
</evidence>
<protein>
    <recommendedName>
        <fullName evidence="5">CBM20 domain-containing protein</fullName>
    </recommendedName>
</protein>
<dbReference type="InterPro" id="IPR013784">
    <property type="entry name" value="Carb-bd-like_fold"/>
</dbReference>
<dbReference type="AlphaFoldDB" id="A0ABD3UX17"/>
<proteinExistence type="predicted"/>
<feature type="compositionally biased region" description="Basic and acidic residues" evidence="1">
    <location>
        <begin position="246"/>
        <end position="262"/>
    </location>
</feature>
<evidence type="ECO:0008006" key="5">
    <source>
        <dbReference type="Google" id="ProtNLM"/>
    </source>
</evidence>
<sequence length="303" mass="35050">MVRKVLSTVTIRTWKKVQDSSKDCVGVIGANELFGQWMTPIPGVEKMPEYWRVDITLPIGMETTWRWVIFNRITNEITQFENVEERKLVIPERGMFLLAPWNQTEWQLLVENEDWNSNVITCLKLQQLARERNNRLCSYQASVNGLANDHISKRNLVKSMIVENQIPHNLNYENIFLRMRTSDKPILESKIISSVDHLRPNSTVRTLPCTNNNSKDSSVSEARTNEYVDRTCTERRLTEPNTTRKPLPELVKDTAANKESGRKASNGRYFSIKVQMLFLVTTGILFYCGILLKEKTNKLSINI</sequence>
<keyword evidence="2" id="KW-0472">Membrane</keyword>
<keyword evidence="2" id="KW-1133">Transmembrane helix</keyword>
<comment type="caution">
    <text evidence="3">The sequence shown here is derived from an EMBL/GenBank/DDBJ whole genome shotgun (WGS) entry which is preliminary data.</text>
</comment>
<keyword evidence="2" id="KW-0812">Transmembrane</keyword>
<keyword evidence="4" id="KW-1185">Reference proteome</keyword>
<feature type="region of interest" description="Disordered" evidence="1">
    <location>
        <begin position="235"/>
        <end position="262"/>
    </location>
</feature>
<dbReference type="SUPFAM" id="SSF49452">
    <property type="entry name" value="Starch-binding domain-like"/>
    <property type="match status" value="1"/>
</dbReference>
<name>A0ABD3UX17_SINWO</name>
<dbReference type="Proteomes" id="UP001634394">
    <property type="component" value="Unassembled WGS sequence"/>
</dbReference>
<evidence type="ECO:0000256" key="1">
    <source>
        <dbReference type="SAM" id="MobiDB-lite"/>
    </source>
</evidence>
<accession>A0ABD3UX17</accession>